<name>A0AAV7R285_PLEWA</name>
<organism evidence="1 2">
    <name type="scientific">Pleurodeles waltl</name>
    <name type="common">Iberian ribbed newt</name>
    <dbReference type="NCBI Taxonomy" id="8319"/>
    <lineage>
        <taxon>Eukaryota</taxon>
        <taxon>Metazoa</taxon>
        <taxon>Chordata</taxon>
        <taxon>Craniata</taxon>
        <taxon>Vertebrata</taxon>
        <taxon>Euteleostomi</taxon>
        <taxon>Amphibia</taxon>
        <taxon>Batrachia</taxon>
        <taxon>Caudata</taxon>
        <taxon>Salamandroidea</taxon>
        <taxon>Salamandridae</taxon>
        <taxon>Pleurodelinae</taxon>
        <taxon>Pleurodeles</taxon>
    </lineage>
</organism>
<reference evidence="1" key="1">
    <citation type="journal article" date="2022" name="bioRxiv">
        <title>Sequencing and chromosome-scale assembly of the giantPleurodeles waltlgenome.</title>
        <authorList>
            <person name="Brown T."/>
            <person name="Elewa A."/>
            <person name="Iarovenko S."/>
            <person name="Subramanian E."/>
            <person name="Araus A.J."/>
            <person name="Petzold A."/>
            <person name="Susuki M."/>
            <person name="Suzuki K.-i.T."/>
            <person name="Hayashi T."/>
            <person name="Toyoda A."/>
            <person name="Oliveira C."/>
            <person name="Osipova E."/>
            <person name="Leigh N.D."/>
            <person name="Simon A."/>
            <person name="Yun M.H."/>
        </authorList>
    </citation>
    <scope>NUCLEOTIDE SEQUENCE</scope>
    <source>
        <strain evidence="1">20211129_DDA</strain>
        <tissue evidence="1">Liver</tissue>
    </source>
</reference>
<comment type="caution">
    <text evidence="1">The sequence shown here is derived from an EMBL/GenBank/DDBJ whole genome shotgun (WGS) entry which is preliminary data.</text>
</comment>
<accession>A0AAV7R285</accession>
<gene>
    <name evidence="1" type="ORF">NDU88_012210</name>
</gene>
<dbReference type="Proteomes" id="UP001066276">
    <property type="component" value="Chromosome 6"/>
</dbReference>
<sequence length="111" mass="10825">MRTSCAPFKVAPPFVGRALFSAFAVRAGARSGDQDGAGESGPGAGESLLCGTACVCVCTLLAPWGSGVSAAGVVACPEVLVLGREGSVLGVAVCSFLAPGSENGRPELAGI</sequence>
<dbReference type="EMBL" id="JANPWB010000010">
    <property type="protein sequence ID" value="KAJ1145927.1"/>
    <property type="molecule type" value="Genomic_DNA"/>
</dbReference>
<proteinExistence type="predicted"/>
<evidence type="ECO:0008006" key="3">
    <source>
        <dbReference type="Google" id="ProtNLM"/>
    </source>
</evidence>
<protein>
    <recommendedName>
        <fullName evidence="3">Secreted protein</fullName>
    </recommendedName>
</protein>
<evidence type="ECO:0000313" key="2">
    <source>
        <dbReference type="Proteomes" id="UP001066276"/>
    </source>
</evidence>
<keyword evidence="2" id="KW-1185">Reference proteome</keyword>
<evidence type="ECO:0000313" key="1">
    <source>
        <dbReference type="EMBL" id="KAJ1145927.1"/>
    </source>
</evidence>
<dbReference type="AlphaFoldDB" id="A0AAV7R285"/>